<dbReference type="KEGG" id="dli:dnl_38030"/>
<protein>
    <submittedName>
        <fullName evidence="1">DUF433</fullName>
    </submittedName>
</protein>
<dbReference type="PANTHER" id="PTHR34849:SF1">
    <property type="entry name" value="SLR0770 PROTEIN"/>
    <property type="match status" value="1"/>
</dbReference>
<dbReference type="SUPFAM" id="SSF46689">
    <property type="entry name" value="Homeodomain-like"/>
    <property type="match status" value="1"/>
</dbReference>
<dbReference type="InterPro" id="IPR009057">
    <property type="entry name" value="Homeodomain-like_sf"/>
</dbReference>
<dbReference type="RefSeq" id="WP_207687495.1">
    <property type="nucleotide sequence ID" value="NZ_CP061799.1"/>
</dbReference>
<keyword evidence="2" id="KW-1185">Reference proteome</keyword>
<dbReference type="InterPro" id="IPR007367">
    <property type="entry name" value="DUF433"/>
</dbReference>
<name>A0A975B9M3_9BACT</name>
<dbReference type="Proteomes" id="UP000663720">
    <property type="component" value="Chromosome"/>
</dbReference>
<proteinExistence type="predicted"/>
<organism evidence="1 2">
    <name type="scientific">Desulfonema limicola</name>
    <dbReference type="NCBI Taxonomy" id="45656"/>
    <lineage>
        <taxon>Bacteria</taxon>
        <taxon>Pseudomonadati</taxon>
        <taxon>Thermodesulfobacteriota</taxon>
        <taxon>Desulfobacteria</taxon>
        <taxon>Desulfobacterales</taxon>
        <taxon>Desulfococcaceae</taxon>
        <taxon>Desulfonema</taxon>
    </lineage>
</organism>
<dbReference type="Gene3D" id="1.10.10.10">
    <property type="entry name" value="Winged helix-like DNA-binding domain superfamily/Winged helix DNA-binding domain"/>
    <property type="match status" value="1"/>
</dbReference>
<reference evidence="1" key="1">
    <citation type="journal article" date="2021" name="Microb. Physiol.">
        <title>Proteogenomic Insights into the Physiology of Marine, Sulfate-Reducing, Filamentous Desulfonema limicola and Desulfonema magnum.</title>
        <authorList>
            <person name="Schnaars V."/>
            <person name="Wohlbrand L."/>
            <person name="Scheve S."/>
            <person name="Hinrichs C."/>
            <person name="Reinhardt R."/>
            <person name="Rabus R."/>
        </authorList>
    </citation>
    <scope>NUCLEOTIDE SEQUENCE</scope>
    <source>
        <strain evidence="1">5ac10</strain>
    </source>
</reference>
<gene>
    <name evidence="1" type="ORF">dnl_38030</name>
</gene>
<evidence type="ECO:0000313" key="2">
    <source>
        <dbReference type="Proteomes" id="UP000663720"/>
    </source>
</evidence>
<dbReference type="AlphaFoldDB" id="A0A975B9M3"/>
<evidence type="ECO:0000313" key="1">
    <source>
        <dbReference type="EMBL" id="QTA81466.1"/>
    </source>
</evidence>
<sequence length="109" mass="12667">MKKNIYHGKTVGKTEHPHIVKVQGVGSGEPVILGTRIMVRTIVEQYQLGSSIEDILWEYPQLTSAQIHDALSYYHDNRSEMDKIFEQASYEYWQPIIEKINHEHTQNLS</sequence>
<accession>A0A975B9M3</accession>
<dbReference type="InterPro" id="IPR036388">
    <property type="entry name" value="WH-like_DNA-bd_sf"/>
</dbReference>
<dbReference type="Pfam" id="PF04255">
    <property type="entry name" value="DUF433"/>
    <property type="match status" value="1"/>
</dbReference>
<dbReference type="PANTHER" id="PTHR34849">
    <property type="entry name" value="SSL5025 PROTEIN"/>
    <property type="match status" value="1"/>
</dbReference>
<dbReference type="EMBL" id="CP061799">
    <property type="protein sequence ID" value="QTA81466.1"/>
    <property type="molecule type" value="Genomic_DNA"/>
</dbReference>